<evidence type="ECO:0000313" key="3">
    <source>
        <dbReference type="Proteomes" id="UP000199086"/>
    </source>
</evidence>
<dbReference type="EMBL" id="FMYF01000003">
    <property type="protein sequence ID" value="SDB80803.1"/>
    <property type="molecule type" value="Genomic_DNA"/>
</dbReference>
<feature type="transmembrane region" description="Helical" evidence="1">
    <location>
        <begin position="82"/>
        <end position="103"/>
    </location>
</feature>
<sequence length="147" mass="15475">MHTIYKYIAHLIALLVVVQAAVVVWGMAAEIKYQLNNPTATLDSVPFPAGAMVHGMVGMYVIPIVALVLVALSLAMRDGRKWALLILLAAILQVALGIGGVALSEYLGLLHGINAFVLLGLAEYAAWRGGSHQPLHADAPRAAASVS</sequence>
<accession>A0A1G6GG54</accession>
<dbReference type="OrthoDB" id="4948729at2"/>
<feature type="transmembrane region" description="Helical" evidence="1">
    <location>
        <begin position="49"/>
        <end position="75"/>
    </location>
</feature>
<protein>
    <submittedName>
        <fullName evidence="2">Uncharacterized protein</fullName>
    </submittedName>
</protein>
<proteinExistence type="predicted"/>
<feature type="transmembrane region" description="Helical" evidence="1">
    <location>
        <begin position="7"/>
        <end position="29"/>
    </location>
</feature>
<dbReference type="RefSeq" id="WP_092607491.1">
    <property type="nucleotide sequence ID" value="NZ_FMYF01000003.1"/>
</dbReference>
<keyword evidence="1" id="KW-0472">Membrane</keyword>
<dbReference type="AlphaFoldDB" id="A0A1G6GG54"/>
<gene>
    <name evidence="2" type="ORF">GA0111570_103126</name>
</gene>
<dbReference type="Proteomes" id="UP000199086">
    <property type="component" value="Unassembled WGS sequence"/>
</dbReference>
<evidence type="ECO:0000256" key="1">
    <source>
        <dbReference type="SAM" id="Phobius"/>
    </source>
</evidence>
<keyword evidence="3" id="KW-1185">Reference proteome</keyword>
<reference evidence="2 3" key="1">
    <citation type="submission" date="2016-06" db="EMBL/GenBank/DDBJ databases">
        <authorList>
            <person name="Olsen C.W."/>
            <person name="Carey S."/>
            <person name="Hinshaw L."/>
            <person name="Karasin A.I."/>
        </authorList>
    </citation>
    <scope>NUCLEOTIDE SEQUENCE [LARGE SCALE GENOMIC DNA]</scope>
    <source>
        <strain evidence="2 3">LZ-22</strain>
    </source>
</reference>
<organism evidence="2 3">
    <name type="scientific">Raineyella antarctica</name>
    <dbReference type="NCBI Taxonomy" id="1577474"/>
    <lineage>
        <taxon>Bacteria</taxon>
        <taxon>Bacillati</taxon>
        <taxon>Actinomycetota</taxon>
        <taxon>Actinomycetes</taxon>
        <taxon>Propionibacteriales</taxon>
        <taxon>Propionibacteriaceae</taxon>
        <taxon>Raineyella</taxon>
    </lineage>
</organism>
<keyword evidence="1" id="KW-1133">Transmembrane helix</keyword>
<evidence type="ECO:0000313" key="2">
    <source>
        <dbReference type="EMBL" id="SDB80803.1"/>
    </source>
</evidence>
<name>A0A1G6GG54_9ACTN</name>
<keyword evidence="1" id="KW-0812">Transmembrane</keyword>